<sequence length="525" mass="60103">MISTPISSHSLPDIDPDEWNCEQVHDWLKSAGFEQYAHQIAVEHKIDGKILLLLTENDLREKPLQLSILGDIKRLYAAIGKLKIVSSSFRNNSDDLTNDSQSIYSNNGCRSFAENGGSFARDLINNDSIRQRINAAQNLNGISIQVYEHRRIDRSNVIEQIEAPDTQMKCMIKTGLAALYCSISLLLTSFVMVIVHDRVPDMKTYPPLPDIVLDSIPLIPWAFQVCEILASALGFTWLLVLIFHKHRTILLRRMFSLTGTVFLLRCVTMLITSLSVPGVHLECFSQTYVSFSDKIKQALRIWYGMGMSLRGVRTCGDYMFSGHTTVVTLLNHFVTEYTPDDWYYIHTASWVMNLFSVFFILAGHEHYSIDVFVAFYISSRLFLYYHTMAYHAKSMAVSDGRTRIWFPLFWFFESGGQVGRVENEYEWPLPDGETLKKLWNGLLKLISAAVSFENLKMKFWRQELVVIDKRAIIINDNSTSNAKSMKKSPKLKQYSTTHNEESDLLAVHSEKKVRQSKMNGKTKNS</sequence>
<feature type="domain" description="SAM" evidence="11">
    <location>
        <begin position="19"/>
        <end position="85"/>
    </location>
</feature>
<keyword evidence="6 10" id="KW-1133">Transmembrane helix</keyword>
<reference evidence="13" key="1">
    <citation type="submission" date="2022-11" db="UniProtKB">
        <authorList>
            <consortium name="WormBaseParasite"/>
        </authorList>
    </citation>
    <scope>IDENTIFICATION</scope>
</reference>
<dbReference type="SUPFAM" id="SSF47769">
    <property type="entry name" value="SAM/Pointed domain"/>
    <property type="match status" value="1"/>
</dbReference>
<accession>A0A915KJB0</accession>
<evidence type="ECO:0000256" key="10">
    <source>
        <dbReference type="SAM" id="Phobius"/>
    </source>
</evidence>
<proteinExistence type="inferred from homology"/>
<keyword evidence="8 10" id="KW-0472">Membrane</keyword>
<dbReference type="GO" id="GO:0000139">
    <property type="term" value="C:Golgi membrane"/>
    <property type="evidence" value="ECO:0007669"/>
    <property type="project" value="TreeGrafter"/>
</dbReference>
<keyword evidence="7" id="KW-0443">Lipid metabolism</keyword>
<feature type="transmembrane region" description="Helical" evidence="10">
    <location>
        <begin position="369"/>
        <end position="386"/>
    </location>
</feature>
<dbReference type="SMART" id="SM00454">
    <property type="entry name" value="SAM"/>
    <property type="match status" value="1"/>
</dbReference>
<evidence type="ECO:0000256" key="4">
    <source>
        <dbReference type="ARBA" id="ARBA00022692"/>
    </source>
</evidence>
<dbReference type="PANTHER" id="PTHR21290:SF25">
    <property type="entry name" value="SPHINGOMYELIN SYNTHASE-RELATED PROTEIN 1"/>
    <property type="match status" value="1"/>
</dbReference>
<protein>
    <submittedName>
        <fullName evidence="13">SAM domain-containing protein</fullName>
    </submittedName>
</protein>
<dbReference type="PROSITE" id="PS50105">
    <property type="entry name" value="SAM_DOMAIN"/>
    <property type="match status" value="1"/>
</dbReference>
<evidence type="ECO:0000256" key="8">
    <source>
        <dbReference type="ARBA" id="ARBA00023136"/>
    </source>
</evidence>
<evidence type="ECO:0000313" key="12">
    <source>
        <dbReference type="Proteomes" id="UP000887565"/>
    </source>
</evidence>
<dbReference type="Gene3D" id="1.10.150.50">
    <property type="entry name" value="Transcription Factor, Ets-1"/>
    <property type="match status" value="1"/>
</dbReference>
<dbReference type="GO" id="GO:0047493">
    <property type="term" value="F:ceramide cholinephosphotransferase activity"/>
    <property type="evidence" value="ECO:0007669"/>
    <property type="project" value="TreeGrafter"/>
</dbReference>
<name>A0A915KJB0_ROMCU</name>
<evidence type="ECO:0000256" key="3">
    <source>
        <dbReference type="ARBA" id="ARBA00022679"/>
    </source>
</evidence>
<evidence type="ECO:0000256" key="9">
    <source>
        <dbReference type="SAM" id="MobiDB-lite"/>
    </source>
</evidence>
<evidence type="ECO:0000256" key="6">
    <source>
        <dbReference type="ARBA" id="ARBA00022989"/>
    </source>
</evidence>
<feature type="region of interest" description="Disordered" evidence="9">
    <location>
        <begin position="480"/>
        <end position="525"/>
    </location>
</feature>
<comment type="similarity">
    <text evidence="2">Belongs to the sphingomyelin synthase family.</text>
</comment>
<dbReference type="Pfam" id="PF00536">
    <property type="entry name" value="SAM_1"/>
    <property type="match status" value="1"/>
</dbReference>
<dbReference type="InterPro" id="IPR013761">
    <property type="entry name" value="SAM/pointed_sf"/>
</dbReference>
<keyword evidence="5" id="KW-0746">Sphingolipid metabolism</keyword>
<dbReference type="Proteomes" id="UP000887565">
    <property type="component" value="Unplaced"/>
</dbReference>
<dbReference type="GO" id="GO:0046513">
    <property type="term" value="P:ceramide biosynthetic process"/>
    <property type="evidence" value="ECO:0007669"/>
    <property type="project" value="TreeGrafter"/>
</dbReference>
<dbReference type="InterPro" id="IPR001660">
    <property type="entry name" value="SAM"/>
</dbReference>
<evidence type="ECO:0000256" key="2">
    <source>
        <dbReference type="ARBA" id="ARBA00005441"/>
    </source>
</evidence>
<dbReference type="OMA" id="YGDIWAK"/>
<dbReference type="InterPro" id="IPR045221">
    <property type="entry name" value="Sphingomyelin_synth-like"/>
</dbReference>
<keyword evidence="12" id="KW-1185">Reference proteome</keyword>
<evidence type="ECO:0000256" key="5">
    <source>
        <dbReference type="ARBA" id="ARBA00022919"/>
    </source>
</evidence>
<feature type="transmembrane region" description="Helical" evidence="10">
    <location>
        <begin position="177"/>
        <end position="196"/>
    </location>
</feature>
<feature type="transmembrane region" description="Helical" evidence="10">
    <location>
        <begin position="216"/>
        <end position="243"/>
    </location>
</feature>
<dbReference type="GO" id="GO:0033188">
    <property type="term" value="F:sphingomyelin synthase activity"/>
    <property type="evidence" value="ECO:0007669"/>
    <property type="project" value="TreeGrafter"/>
</dbReference>
<evidence type="ECO:0000256" key="1">
    <source>
        <dbReference type="ARBA" id="ARBA00004141"/>
    </source>
</evidence>
<dbReference type="GO" id="GO:0005789">
    <property type="term" value="C:endoplasmic reticulum membrane"/>
    <property type="evidence" value="ECO:0007669"/>
    <property type="project" value="TreeGrafter"/>
</dbReference>
<evidence type="ECO:0000256" key="7">
    <source>
        <dbReference type="ARBA" id="ARBA00023098"/>
    </source>
</evidence>
<dbReference type="InterPro" id="IPR025749">
    <property type="entry name" value="Sphingomyelin_synth-like_dom"/>
</dbReference>
<organism evidence="12 13">
    <name type="scientific">Romanomermis culicivorax</name>
    <name type="common">Nematode worm</name>
    <dbReference type="NCBI Taxonomy" id="13658"/>
    <lineage>
        <taxon>Eukaryota</taxon>
        <taxon>Metazoa</taxon>
        <taxon>Ecdysozoa</taxon>
        <taxon>Nematoda</taxon>
        <taxon>Enoplea</taxon>
        <taxon>Dorylaimia</taxon>
        <taxon>Mermithida</taxon>
        <taxon>Mermithoidea</taxon>
        <taxon>Mermithidae</taxon>
        <taxon>Romanomermis</taxon>
    </lineage>
</organism>
<dbReference type="AlphaFoldDB" id="A0A915KJB0"/>
<dbReference type="CDD" id="cd09515">
    <property type="entry name" value="SAM_SGMS1-like"/>
    <property type="match status" value="1"/>
</dbReference>
<feature type="compositionally biased region" description="Polar residues" evidence="9">
    <location>
        <begin position="516"/>
        <end position="525"/>
    </location>
</feature>
<keyword evidence="4 10" id="KW-0812">Transmembrane</keyword>
<feature type="transmembrane region" description="Helical" evidence="10">
    <location>
        <begin position="255"/>
        <end position="276"/>
    </location>
</feature>
<feature type="transmembrane region" description="Helical" evidence="10">
    <location>
        <begin position="342"/>
        <end position="362"/>
    </location>
</feature>
<evidence type="ECO:0000259" key="11">
    <source>
        <dbReference type="PROSITE" id="PS50105"/>
    </source>
</evidence>
<comment type="subcellular location">
    <subcellularLocation>
        <location evidence="1">Membrane</location>
        <topology evidence="1">Multi-pass membrane protein</topology>
    </subcellularLocation>
</comment>
<dbReference type="GO" id="GO:0005886">
    <property type="term" value="C:plasma membrane"/>
    <property type="evidence" value="ECO:0007669"/>
    <property type="project" value="TreeGrafter"/>
</dbReference>
<dbReference type="PANTHER" id="PTHR21290">
    <property type="entry name" value="SPHINGOMYELIN SYNTHETASE"/>
    <property type="match status" value="1"/>
</dbReference>
<dbReference type="WBParaSite" id="nRc.2.0.1.t38910-RA">
    <property type="protein sequence ID" value="nRc.2.0.1.t38910-RA"/>
    <property type="gene ID" value="nRc.2.0.1.g38910"/>
</dbReference>
<dbReference type="Pfam" id="PF14360">
    <property type="entry name" value="PAP2_C"/>
    <property type="match status" value="1"/>
</dbReference>
<evidence type="ECO:0000313" key="13">
    <source>
        <dbReference type="WBParaSite" id="nRc.2.0.1.t38910-RA"/>
    </source>
</evidence>
<keyword evidence="3" id="KW-0808">Transferase</keyword>